<keyword evidence="6 10" id="KW-0862">Zinc</keyword>
<evidence type="ECO:0000259" key="12">
    <source>
        <dbReference type="Pfam" id="PF02868"/>
    </source>
</evidence>
<keyword evidence="7 10" id="KW-0482">Metalloprotease</keyword>
<dbReference type="Proteomes" id="UP000254230">
    <property type="component" value="Unassembled WGS sequence"/>
</dbReference>
<dbReference type="Gene3D" id="3.10.170.10">
    <property type="match status" value="1"/>
</dbReference>
<dbReference type="Gene3D" id="3.10.450.490">
    <property type="match status" value="1"/>
</dbReference>
<feature type="active site" evidence="9">
    <location>
        <position position="386"/>
    </location>
</feature>
<feature type="chain" id="PRO_5023154301" description="Neutral metalloproteinase" evidence="10">
    <location>
        <begin position="21"/>
        <end position="556"/>
    </location>
</feature>
<comment type="function">
    <text evidence="10">Extracellular zinc metalloprotease.</text>
</comment>
<evidence type="ECO:0000256" key="3">
    <source>
        <dbReference type="ARBA" id="ARBA00022723"/>
    </source>
</evidence>
<gene>
    <name evidence="15" type="primary">lasB_2</name>
    <name evidence="14" type="synonym">lasB_1</name>
    <name evidence="14" type="ORF">Lqua_1271</name>
    <name evidence="15" type="ORF">NCTC12376_01522</name>
</gene>
<evidence type="ECO:0000256" key="9">
    <source>
        <dbReference type="PIRSR" id="PIRSR623612-1"/>
    </source>
</evidence>
<feature type="signal peptide" evidence="10">
    <location>
        <begin position="1"/>
        <end position="20"/>
    </location>
</feature>
<evidence type="ECO:0000313" key="16">
    <source>
        <dbReference type="Proteomes" id="UP000054639"/>
    </source>
</evidence>
<proteinExistence type="inferred from homology"/>
<comment type="cofactor">
    <cofactor evidence="10">
        <name>Zn(2+)</name>
        <dbReference type="ChEBI" id="CHEBI:29105"/>
    </cofactor>
</comment>
<accession>A0A378KU46</accession>
<keyword evidence="4 10" id="KW-0732">Signal</keyword>
<dbReference type="GO" id="GO:0006508">
    <property type="term" value="P:proteolysis"/>
    <property type="evidence" value="ECO:0007669"/>
    <property type="project" value="UniProtKB-KW"/>
</dbReference>
<evidence type="ECO:0000256" key="10">
    <source>
        <dbReference type="RuleBase" id="RU366073"/>
    </source>
</evidence>
<dbReference type="PRINTS" id="PR00730">
    <property type="entry name" value="THERMOLYSIN"/>
</dbReference>
<evidence type="ECO:0000256" key="5">
    <source>
        <dbReference type="ARBA" id="ARBA00022801"/>
    </source>
</evidence>
<dbReference type="GO" id="GO:0004222">
    <property type="term" value="F:metalloendopeptidase activity"/>
    <property type="evidence" value="ECO:0007669"/>
    <property type="project" value="UniProtKB-UniRule"/>
</dbReference>
<reference evidence="14 16" key="1">
    <citation type="submission" date="2015-11" db="EMBL/GenBank/DDBJ databases">
        <title>Genomic analysis of 38 Legionella species identifies large and diverse effector repertoires.</title>
        <authorList>
            <person name="Burstein D."/>
            <person name="Amaro F."/>
            <person name="Zusman T."/>
            <person name="Lifshitz Z."/>
            <person name="Cohen O."/>
            <person name="Gilbert J.A."/>
            <person name="Pupko T."/>
            <person name="Shuman H.A."/>
            <person name="Segal G."/>
        </authorList>
    </citation>
    <scope>NUCLEOTIDE SEQUENCE [LARGE SCALE GENOMIC DNA]</scope>
    <source>
        <strain evidence="14 16">ATCC 49507</strain>
    </source>
</reference>
<feature type="domain" description="FTP" evidence="13">
    <location>
        <begin position="73"/>
        <end position="96"/>
    </location>
</feature>
<dbReference type="SUPFAM" id="SSF55486">
    <property type="entry name" value="Metalloproteases ('zincins'), catalytic domain"/>
    <property type="match status" value="1"/>
</dbReference>
<sequence length="556" mass="62131">MKIRIISLLVINLFTANTQAASEQLIWGNGHQILSKYHAAVSDKSGLLRSTVPVKQLNYQINPIEKDSNSISNHIRYQIYYKNIPVWGHELILHKKNIAEEYLTGVDVSGVEDDIRETSGTFTAEEIETKLLATNTDKILYKNIEKIIYLDSKNKAHLAYHLSLYTNNLIHFVTAPNYIVDANTGNVLKQWDDLTHKKIGQGLGGNVFILPYRAGLFQHGTVQAGIPSLGKFDVTVKGGNCYVETPDIRVINVAKTDMDQSSFPVLSLVEVFKKPPTFFYPCNQKTNYVNNNDGDTAPANFSFSSVNDTMYFAGVTMDMYKEYYGVAKPLGDDLPLRAYTHLKNFDNAFAVPSIKVKGLYLIHQQIVIGDGDTLLTAPAQGTLSHELTHNFTRLHSNLVYEGQSGGINEAFSDMASIAMLDYLRKDYPWYWDGFDWAIGREATIGGSPLRFMDDPVKDGKSIDNAQSFNDTLDVHQTSGVFNKAFYLLSQKTGWSIRQAFQVMVDANMNYWTSGTHFEAASCGVIQAAIDRKYNKRGVVEAFADVGVVCPLKNLTD</sequence>
<name>A0A378KU46_9GAMM</name>
<dbReference type="Pfam" id="PF02868">
    <property type="entry name" value="Peptidase_M4_C"/>
    <property type="match status" value="1"/>
</dbReference>
<feature type="active site" description="Proton donor" evidence="9">
    <location>
        <position position="475"/>
    </location>
</feature>
<dbReference type="OrthoDB" id="5378341at2"/>
<protein>
    <recommendedName>
        <fullName evidence="10">Neutral metalloproteinase</fullName>
        <ecNumber evidence="10">3.4.24.-</ecNumber>
    </recommendedName>
</protein>
<evidence type="ECO:0000256" key="8">
    <source>
        <dbReference type="ARBA" id="ARBA00023145"/>
    </source>
</evidence>
<evidence type="ECO:0000313" key="14">
    <source>
        <dbReference type="EMBL" id="KTD51044.1"/>
    </source>
</evidence>
<dbReference type="InterPro" id="IPR050728">
    <property type="entry name" value="Zinc_Metalloprotease_M4"/>
</dbReference>
<dbReference type="AlphaFoldDB" id="A0A378KU46"/>
<keyword evidence="16" id="KW-1185">Reference proteome</keyword>
<feature type="domain" description="Peptidase M4" evidence="11">
    <location>
        <begin position="230"/>
        <end position="392"/>
    </location>
</feature>
<keyword evidence="8" id="KW-0865">Zymogen</keyword>
<dbReference type="CDD" id="cd09597">
    <property type="entry name" value="M4_TLP"/>
    <property type="match status" value="1"/>
</dbReference>
<evidence type="ECO:0000256" key="6">
    <source>
        <dbReference type="ARBA" id="ARBA00022833"/>
    </source>
</evidence>
<dbReference type="PANTHER" id="PTHR33794:SF1">
    <property type="entry name" value="BACILLOLYSIN"/>
    <property type="match status" value="1"/>
</dbReference>
<dbReference type="Pfam" id="PF01447">
    <property type="entry name" value="Peptidase_M4"/>
    <property type="match status" value="1"/>
</dbReference>
<evidence type="ECO:0000256" key="2">
    <source>
        <dbReference type="ARBA" id="ARBA00022670"/>
    </source>
</evidence>
<feature type="domain" description="Peptidase M4 C-terminal" evidence="12">
    <location>
        <begin position="396"/>
        <end position="547"/>
    </location>
</feature>
<keyword evidence="5 10" id="KW-0378">Hydrolase</keyword>
<comment type="similarity">
    <text evidence="1 10">Belongs to the peptidase M4 family.</text>
</comment>
<dbReference type="EMBL" id="UGOW01000001">
    <property type="protein sequence ID" value="STY17709.1"/>
    <property type="molecule type" value="Genomic_DNA"/>
</dbReference>
<dbReference type="InterPro" id="IPR011096">
    <property type="entry name" value="FTP_domain"/>
</dbReference>
<dbReference type="Gene3D" id="3.10.450.40">
    <property type="match status" value="1"/>
</dbReference>
<dbReference type="RefSeq" id="WP_058473443.1">
    <property type="nucleotide sequence ID" value="NZ_CAAAIL010000021.1"/>
</dbReference>
<keyword evidence="10" id="KW-0964">Secreted</keyword>
<keyword evidence="3" id="KW-0479">Metal-binding</keyword>
<evidence type="ECO:0000256" key="7">
    <source>
        <dbReference type="ARBA" id="ARBA00023049"/>
    </source>
</evidence>
<dbReference type="GO" id="GO:0005576">
    <property type="term" value="C:extracellular region"/>
    <property type="evidence" value="ECO:0007669"/>
    <property type="project" value="UniProtKB-SubCell"/>
</dbReference>
<evidence type="ECO:0000259" key="11">
    <source>
        <dbReference type="Pfam" id="PF01447"/>
    </source>
</evidence>
<dbReference type="PANTHER" id="PTHR33794">
    <property type="entry name" value="BACILLOLYSIN"/>
    <property type="match status" value="1"/>
</dbReference>
<dbReference type="Gene3D" id="1.10.390.10">
    <property type="entry name" value="Neutral Protease Domain 2"/>
    <property type="match status" value="1"/>
</dbReference>
<evidence type="ECO:0000313" key="15">
    <source>
        <dbReference type="EMBL" id="STY17709.1"/>
    </source>
</evidence>
<reference evidence="15 17" key="2">
    <citation type="submission" date="2018-06" db="EMBL/GenBank/DDBJ databases">
        <authorList>
            <consortium name="Pathogen Informatics"/>
            <person name="Doyle S."/>
        </authorList>
    </citation>
    <scope>NUCLEOTIDE SEQUENCE [LARGE SCALE GENOMIC DNA]</scope>
    <source>
        <strain evidence="15 17">NCTC12376</strain>
    </source>
</reference>
<evidence type="ECO:0000256" key="1">
    <source>
        <dbReference type="ARBA" id="ARBA00009388"/>
    </source>
</evidence>
<dbReference type="EC" id="3.4.24.-" evidence="10"/>
<dbReference type="STRING" id="45072.Lqua_1271"/>
<dbReference type="GO" id="GO:0046872">
    <property type="term" value="F:metal ion binding"/>
    <property type="evidence" value="ECO:0007669"/>
    <property type="project" value="UniProtKB-UniRule"/>
</dbReference>
<comment type="subcellular location">
    <subcellularLocation>
        <location evidence="10">Secreted</location>
    </subcellularLocation>
</comment>
<evidence type="ECO:0000259" key="13">
    <source>
        <dbReference type="Pfam" id="PF07504"/>
    </source>
</evidence>
<dbReference type="InterPro" id="IPR001570">
    <property type="entry name" value="Peptidase_M4_C_domain"/>
</dbReference>
<dbReference type="InterPro" id="IPR013856">
    <property type="entry name" value="Peptidase_M4_domain"/>
</dbReference>
<dbReference type="EMBL" id="LNYR01000012">
    <property type="protein sequence ID" value="KTD51044.1"/>
    <property type="molecule type" value="Genomic_DNA"/>
</dbReference>
<dbReference type="InterPro" id="IPR023612">
    <property type="entry name" value="Peptidase_M4"/>
</dbReference>
<evidence type="ECO:0000313" key="17">
    <source>
        <dbReference type="Proteomes" id="UP000254230"/>
    </source>
</evidence>
<dbReference type="Pfam" id="PF07504">
    <property type="entry name" value="FTP"/>
    <property type="match status" value="1"/>
</dbReference>
<keyword evidence="2 10" id="KW-0645">Protease</keyword>
<dbReference type="InterPro" id="IPR027268">
    <property type="entry name" value="Peptidase_M4/M1_CTD_sf"/>
</dbReference>
<evidence type="ECO:0000256" key="4">
    <source>
        <dbReference type="ARBA" id="ARBA00022729"/>
    </source>
</evidence>
<organism evidence="15 17">
    <name type="scientific">Legionella quateirensis</name>
    <dbReference type="NCBI Taxonomy" id="45072"/>
    <lineage>
        <taxon>Bacteria</taxon>
        <taxon>Pseudomonadati</taxon>
        <taxon>Pseudomonadota</taxon>
        <taxon>Gammaproteobacteria</taxon>
        <taxon>Legionellales</taxon>
        <taxon>Legionellaceae</taxon>
        <taxon>Legionella</taxon>
    </lineage>
</organism>
<dbReference type="Proteomes" id="UP000054639">
    <property type="component" value="Unassembled WGS sequence"/>
</dbReference>